<dbReference type="EMBL" id="CP158367">
    <property type="protein sequence ID" value="XBX76057.1"/>
    <property type="molecule type" value="Genomic_DNA"/>
</dbReference>
<dbReference type="RefSeq" id="WP_350344792.1">
    <property type="nucleotide sequence ID" value="NZ_CP158367.1"/>
</dbReference>
<sequence length="77" mass="8719">MIYYLKKLLLKLKDECNMTTLVSTHNMSFVEEVCGSIAIVNDGEIVNRLSSDEKSSFNLEKVFMNSVNEGNNQNVDI</sequence>
<protein>
    <submittedName>
        <fullName evidence="1">Uncharacterized protein</fullName>
    </submittedName>
</protein>
<dbReference type="AlphaFoldDB" id="A0AAU7VQ38"/>
<dbReference type="SUPFAM" id="SSF52540">
    <property type="entry name" value="P-loop containing nucleoside triphosphate hydrolases"/>
    <property type="match status" value="1"/>
</dbReference>
<organism evidence="1">
    <name type="scientific">Proteinivorax tanatarense</name>
    <dbReference type="NCBI Taxonomy" id="1260629"/>
    <lineage>
        <taxon>Bacteria</taxon>
        <taxon>Bacillati</taxon>
        <taxon>Bacillota</taxon>
        <taxon>Clostridia</taxon>
        <taxon>Eubacteriales</taxon>
        <taxon>Proteinivoracaceae</taxon>
        <taxon>Proteinivorax</taxon>
    </lineage>
</organism>
<dbReference type="Gene3D" id="3.40.50.300">
    <property type="entry name" value="P-loop containing nucleotide triphosphate hydrolases"/>
    <property type="match status" value="1"/>
</dbReference>
<reference evidence="1" key="1">
    <citation type="journal article" date="2013" name="Extremophiles">
        <title>Proteinivorax tanatarense gen. nov., sp. nov., an anaerobic, haloalkaliphilic, proteolytic bacterium isolated from a decaying algal bloom, and proposal of Proteinivoraceae fam. nov.</title>
        <authorList>
            <person name="Kevbrin V."/>
            <person name="Boltyanskaya Y."/>
            <person name="Zhilina T."/>
            <person name="Kolganova T."/>
            <person name="Lavrentjeva E."/>
            <person name="Kuznetsov B."/>
        </authorList>
    </citation>
    <scope>NUCLEOTIDE SEQUENCE</scope>
    <source>
        <strain evidence="1">Z-910T</strain>
    </source>
</reference>
<proteinExistence type="predicted"/>
<accession>A0AAU7VQ38</accession>
<evidence type="ECO:0000313" key="1">
    <source>
        <dbReference type="EMBL" id="XBX76057.1"/>
    </source>
</evidence>
<name>A0AAU7VQ38_9FIRM</name>
<dbReference type="InterPro" id="IPR027417">
    <property type="entry name" value="P-loop_NTPase"/>
</dbReference>
<reference evidence="1" key="2">
    <citation type="submission" date="2024-06" db="EMBL/GenBank/DDBJ databases">
        <authorList>
            <person name="Petrova K.O."/>
            <person name="Toshchakov S.V."/>
            <person name="Boltjanskaja Y.V."/>
            <person name="Kevbrin V."/>
        </authorList>
    </citation>
    <scope>NUCLEOTIDE SEQUENCE</scope>
    <source>
        <strain evidence="1">Z-910T</strain>
    </source>
</reference>
<gene>
    <name evidence="1" type="ORF">PRVXT_001232</name>
</gene>